<sequence>MVRSSRSKPAEELVELPEDESMSEEDADYSGAEPLDSEEDDEEDEEGQEAVGVSEEDEDAEGDADEQATAAKNPYEVLGVPKDASASQIRKVYHKAALKHHPDKVPQDQRAEADTKFKEIAFAYGILSDEKKRKLYDSTGRTDGEGSDIDWSEFMANQYKVAINEDVIANVKKEYVGSDEEREDVLRAYKKGKGNWVTIFEEVMLSVMLNPEDEKRFRGYIDEAIEKGDVKAFKAYNESEADRSKRLKKAEKEAKEADKILKKMGVKQDPSKMTEDELAVLIRSRRPETFSKLDDESSEALARHYEEKYGTPKKKKKDRKRKSEVGAEPSEEEFLAAQERIKQRKSGAK</sequence>
<evidence type="ECO:0000256" key="1">
    <source>
        <dbReference type="SAM" id="MobiDB-lite"/>
    </source>
</evidence>
<feature type="region of interest" description="Disordered" evidence="1">
    <location>
        <begin position="1"/>
        <end position="111"/>
    </location>
</feature>
<dbReference type="InterPro" id="IPR056453">
    <property type="entry name" value="HTH_DNAJC9"/>
</dbReference>
<name>R4XCD3_TAPDE</name>
<dbReference type="GO" id="GO:0005634">
    <property type="term" value="C:nucleus"/>
    <property type="evidence" value="ECO:0007669"/>
    <property type="project" value="TreeGrafter"/>
</dbReference>
<evidence type="ECO:0000259" key="2">
    <source>
        <dbReference type="PROSITE" id="PS50076"/>
    </source>
</evidence>
<accession>R4XCD3</accession>
<feature type="region of interest" description="Disordered" evidence="1">
    <location>
        <begin position="289"/>
        <end position="349"/>
    </location>
</feature>
<dbReference type="AlphaFoldDB" id="R4XCD3"/>
<evidence type="ECO:0000313" key="3">
    <source>
        <dbReference type="EMBL" id="CCG82031.1"/>
    </source>
</evidence>
<comment type="caution">
    <text evidence="3">The sequence shown here is derived from an EMBL/GenBank/DDBJ whole genome shotgun (WGS) entry which is preliminary data.</text>
</comment>
<dbReference type="SUPFAM" id="SSF46565">
    <property type="entry name" value="Chaperone J-domain"/>
    <property type="match status" value="1"/>
</dbReference>
<feature type="compositionally biased region" description="Basic residues" evidence="1">
    <location>
        <begin position="311"/>
        <end position="322"/>
    </location>
</feature>
<dbReference type="InterPro" id="IPR052594">
    <property type="entry name" value="J_domain-containing_protein"/>
</dbReference>
<dbReference type="eggNOG" id="KOG0719">
    <property type="taxonomic scope" value="Eukaryota"/>
</dbReference>
<dbReference type="EMBL" id="CAHR02000067">
    <property type="protein sequence ID" value="CCG82031.1"/>
    <property type="molecule type" value="Genomic_DNA"/>
</dbReference>
<gene>
    <name evidence="3" type="ORF">TAPDE_001951</name>
</gene>
<dbReference type="Proteomes" id="UP000013776">
    <property type="component" value="Unassembled WGS sequence"/>
</dbReference>
<dbReference type="CDD" id="cd06257">
    <property type="entry name" value="DnaJ"/>
    <property type="match status" value="1"/>
</dbReference>
<dbReference type="FunFam" id="1.10.287.110:FF:000110">
    <property type="entry name" value="DnaJ domain protein (AFU_orthologue AFUA_2G13210)"/>
    <property type="match status" value="1"/>
</dbReference>
<organism evidence="3 4">
    <name type="scientific">Taphrina deformans (strain PYCC 5710 / ATCC 11124 / CBS 356.35 / IMI 108563 / JCM 9778 / NBRC 8474)</name>
    <name type="common">Peach leaf curl fungus</name>
    <name type="synonym">Lalaria deformans</name>
    <dbReference type="NCBI Taxonomy" id="1097556"/>
    <lineage>
        <taxon>Eukaryota</taxon>
        <taxon>Fungi</taxon>
        <taxon>Dikarya</taxon>
        <taxon>Ascomycota</taxon>
        <taxon>Taphrinomycotina</taxon>
        <taxon>Taphrinomycetes</taxon>
        <taxon>Taphrinales</taxon>
        <taxon>Taphrinaceae</taxon>
        <taxon>Taphrina</taxon>
    </lineage>
</organism>
<dbReference type="PANTHER" id="PTHR44144">
    <property type="entry name" value="DNAJ HOMOLOG SUBFAMILY C MEMBER 9"/>
    <property type="match status" value="1"/>
</dbReference>
<proteinExistence type="predicted"/>
<evidence type="ECO:0000313" key="4">
    <source>
        <dbReference type="Proteomes" id="UP000013776"/>
    </source>
</evidence>
<dbReference type="OrthoDB" id="110024at2759"/>
<dbReference type="PRINTS" id="PR00625">
    <property type="entry name" value="JDOMAIN"/>
</dbReference>
<dbReference type="Pfam" id="PF23302">
    <property type="entry name" value="HTH_DNAJC9"/>
    <property type="match status" value="1"/>
</dbReference>
<protein>
    <submittedName>
        <fullName evidence="3">DnaJ domain protein</fullName>
    </submittedName>
</protein>
<dbReference type="InterPro" id="IPR036869">
    <property type="entry name" value="J_dom_sf"/>
</dbReference>
<dbReference type="VEuPathDB" id="FungiDB:TAPDE_001951"/>
<dbReference type="PROSITE" id="PS50076">
    <property type="entry name" value="DNAJ_2"/>
    <property type="match status" value="1"/>
</dbReference>
<feature type="compositionally biased region" description="Acidic residues" evidence="1">
    <location>
        <begin position="12"/>
        <end position="28"/>
    </location>
</feature>
<reference evidence="3 4" key="1">
    <citation type="journal article" date="2013" name="MBio">
        <title>Genome sequencing of the plant pathogen Taphrina deformans, the causal agent of peach leaf curl.</title>
        <authorList>
            <person name="Cisse O.H."/>
            <person name="Almeida J.M.G.C.F."/>
            <person name="Fonseca A."/>
            <person name="Kumar A.A."/>
            <person name="Salojaervi J."/>
            <person name="Overmyer K."/>
            <person name="Hauser P.M."/>
            <person name="Pagni M."/>
        </authorList>
    </citation>
    <scope>NUCLEOTIDE SEQUENCE [LARGE SCALE GENOMIC DNA]</scope>
    <source>
        <strain evidence="4">PYCC 5710 / ATCC 11124 / CBS 356.35 / IMI 108563 / JCM 9778 / NBRC 8474</strain>
    </source>
</reference>
<feature type="compositionally biased region" description="Basic residues" evidence="1">
    <location>
        <begin position="91"/>
        <end position="102"/>
    </location>
</feature>
<dbReference type="InterPro" id="IPR001623">
    <property type="entry name" value="DnaJ_domain"/>
</dbReference>
<keyword evidence="4" id="KW-1185">Reference proteome</keyword>
<dbReference type="PANTHER" id="PTHR44144:SF1">
    <property type="entry name" value="DNAJ HOMOLOG SUBFAMILY C MEMBER 9"/>
    <property type="match status" value="1"/>
</dbReference>
<feature type="compositionally biased region" description="Acidic residues" evidence="1">
    <location>
        <begin position="35"/>
        <end position="66"/>
    </location>
</feature>
<feature type="domain" description="J" evidence="2">
    <location>
        <begin position="73"/>
        <end position="140"/>
    </location>
</feature>
<dbReference type="GO" id="GO:0031072">
    <property type="term" value="F:heat shock protein binding"/>
    <property type="evidence" value="ECO:0007669"/>
    <property type="project" value="TreeGrafter"/>
</dbReference>
<dbReference type="Gene3D" id="1.10.287.110">
    <property type="entry name" value="DnaJ domain"/>
    <property type="match status" value="1"/>
</dbReference>
<dbReference type="GO" id="GO:0005737">
    <property type="term" value="C:cytoplasm"/>
    <property type="evidence" value="ECO:0007669"/>
    <property type="project" value="TreeGrafter"/>
</dbReference>
<dbReference type="SMART" id="SM00271">
    <property type="entry name" value="DnaJ"/>
    <property type="match status" value="1"/>
</dbReference>
<feature type="compositionally biased region" description="Basic and acidic residues" evidence="1">
    <location>
        <begin position="289"/>
        <end position="310"/>
    </location>
</feature>
<dbReference type="Pfam" id="PF00226">
    <property type="entry name" value="DnaJ"/>
    <property type="match status" value="1"/>
</dbReference>